<dbReference type="EMBL" id="JEMC01002172">
    <property type="protein sequence ID" value="KYF90056.1"/>
    <property type="molecule type" value="Genomic_DNA"/>
</dbReference>
<dbReference type="GO" id="GO:0016709">
    <property type="term" value="F:oxidoreductase activity, acting on paired donors, with incorporation or reduction of molecular oxygen, NAD(P)H as one donor, and incorporation of one atom of oxygen"/>
    <property type="evidence" value="ECO:0007669"/>
    <property type="project" value="UniProtKB-ARBA"/>
</dbReference>
<keyword evidence="3" id="KW-0274">FAD</keyword>
<dbReference type="Gene3D" id="3.40.30.120">
    <property type="match status" value="1"/>
</dbReference>
<organism evidence="5 6">
    <name type="scientific">Sorangium cellulosum</name>
    <name type="common">Polyangium cellulosum</name>
    <dbReference type="NCBI Taxonomy" id="56"/>
    <lineage>
        <taxon>Bacteria</taxon>
        <taxon>Pseudomonadati</taxon>
        <taxon>Myxococcota</taxon>
        <taxon>Polyangia</taxon>
        <taxon>Polyangiales</taxon>
        <taxon>Polyangiaceae</taxon>
        <taxon>Sorangium</taxon>
    </lineage>
</organism>
<keyword evidence="2" id="KW-0285">Flavoprotein</keyword>
<dbReference type="Gene3D" id="3.50.50.60">
    <property type="entry name" value="FAD/NAD(P)-binding domain"/>
    <property type="match status" value="1"/>
</dbReference>
<evidence type="ECO:0000256" key="3">
    <source>
        <dbReference type="ARBA" id="ARBA00022827"/>
    </source>
</evidence>
<reference evidence="5 6" key="1">
    <citation type="submission" date="2014-02" db="EMBL/GenBank/DDBJ databases">
        <title>The small core and large imbalanced accessory genome model reveals a collaborative survival strategy of Sorangium cellulosum strains in nature.</title>
        <authorList>
            <person name="Han K."/>
            <person name="Peng R."/>
            <person name="Blom J."/>
            <person name="Li Y.-Z."/>
        </authorList>
    </citation>
    <scope>NUCLEOTIDE SEQUENCE [LARGE SCALE GENOMIC DNA]</scope>
    <source>
        <strain evidence="5 6">So0149</strain>
    </source>
</reference>
<comment type="cofactor">
    <cofactor evidence="1">
        <name>FAD</name>
        <dbReference type="ChEBI" id="CHEBI:57692"/>
    </cofactor>
</comment>
<evidence type="ECO:0000259" key="4">
    <source>
        <dbReference type="Pfam" id="PF01494"/>
    </source>
</evidence>
<dbReference type="InterPro" id="IPR036188">
    <property type="entry name" value="FAD/NAD-bd_sf"/>
</dbReference>
<evidence type="ECO:0000313" key="6">
    <source>
        <dbReference type="Proteomes" id="UP000075515"/>
    </source>
</evidence>
<dbReference type="GO" id="GO:0071949">
    <property type="term" value="F:FAD binding"/>
    <property type="evidence" value="ECO:0007669"/>
    <property type="project" value="InterPro"/>
</dbReference>
<proteinExistence type="predicted"/>
<dbReference type="SUPFAM" id="SSF51905">
    <property type="entry name" value="FAD/NAD(P)-binding domain"/>
    <property type="match status" value="1"/>
</dbReference>
<evidence type="ECO:0000256" key="2">
    <source>
        <dbReference type="ARBA" id="ARBA00022630"/>
    </source>
</evidence>
<protein>
    <recommendedName>
        <fullName evidence="4">FAD-binding domain-containing protein</fullName>
    </recommendedName>
</protein>
<dbReference type="InterPro" id="IPR002938">
    <property type="entry name" value="FAD-bd"/>
</dbReference>
<dbReference type="PRINTS" id="PR00420">
    <property type="entry name" value="RNGMNOXGNASE"/>
</dbReference>
<gene>
    <name evidence="5" type="ORF">BE18_52820</name>
</gene>
<dbReference type="PANTHER" id="PTHR43004:SF19">
    <property type="entry name" value="BINDING MONOOXYGENASE, PUTATIVE (JCVI)-RELATED"/>
    <property type="match status" value="1"/>
</dbReference>
<comment type="caution">
    <text evidence="5">The sequence shown here is derived from an EMBL/GenBank/DDBJ whole genome shotgun (WGS) entry which is preliminary data.</text>
</comment>
<dbReference type="AlphaFoldDB" id="A0A150S7R6"/>
<dbReference type="Gene3D" id="3.30.9.10">
    <property type="entry name" value="D-Amino Acid Oxidase, subunit A, domain 2"/>
    <property type="match status" value="1"/>
</dbReference>
<dbReference type="Proteomes" id="UP000075515">
    <property type="component" value="Unassembled WGS sequence"/>
</dbReference>
<evidence type="ECO:0000256" key="1">
    <source>
        <dbReference type="ARBA" id="ARBA00001974"/>
    </source>
</evidence>
<feature type="domain" description="FAD-binding" evidence="4">
    <location>
        <begin position="12"/>
        <end position="368"/>
    </location>
</feature>
<dbReference type="PANTHER" id="PTHR43004">
    <property type="entry name" value="TRK SYSTEM POTASSIUM UPTAKE PROTEIN"/>
    <property type="match status" value="1"/>
</dbReference>
<accession>A0A150S7R6</accession>
<evidence type="ECO:0000313" key="5">
    <source>
        <dbReference type="EMBL" id="KYF90056.1"/>
    </source>
</evidence>
<dbReference type="Pfam" id="PF21274">
    <property type="entry name" value="Rng_hyd_C"/>
    <property type="match status" value="1"/>
</dbReference>
<name>A0A150S7R6_SORCE</name>
<dbReference type="InterPro" id="IPR050641">
    <property type="entry name" value="RIFMO-like"/>
</dbReference>
<sequence length="554" mass="59965">MDHEPTESEPPVPVLIVGGGVVGLSAALFLRRHGVDVTLVERHAGTSIHPRARGVNARTMELYRELGLEPAIREAGAKTPIHLGFLFGETLAQAIDAPVGKLLRRLFRALLGREIGLGSASPTRACRITQDLLEPVLAAAARERGARLSFSTELVSFEQDDDRVRAVLRDRATGATWRVCASYLVAADGARSPVRQALGVSTSGRGSLGHLLNVLFEADLADFVRDREFSLAIVHHPEVRGLFAAIDNRARWVFHLVYDPARESPKDYPPERCASHVQKALGAGEVPIRIESVLPWESASRVADRYRVGRVFLAGDAAHLMPPWGGMGANTGVADAHDLAWKLAFVLRGEARPALLDTYEAERRPVAVVAAEDSANNADEQGLMARAAFSKTLGLDRRSIWGRLTGRTPPSPGRWHKLLGVGYRYGSAAITADGRAARFRLDGRPGTRVPHAWIARDGERESTLDLIDGRFTLIAGREAAAWGEAARAIGATVGVLRAGIDFEDERDRWQRLAGIGRRGALLVRPDGVVAWRARGEEQDAASVLRGALARALGG</sequence>
<dbReference type="Pfam" id="PF01494">
    <property type="entry name" value="FAD_binding_3"/>
    <property type="match status" value="1"/>
</dbReference>